<feature type="coiled-coil region" evidence="1">
    <location>
        <begin position="94"/>
        <end position="128"/>
    </location>
</feature>
<proteinExistence type="predicted"/>
<evidence type="ECO:0000256" key="1">
    <source>
        <dbReference type="SAM" id="Coils"/>
    </source>
</evidence>
<gene>
    <name evidence="2" type="ORF">SAMN02745243_02934</name>
</gene>
<evidence type="ECO:0000313" key="3">
    <source>
        <dbReference type="Proteomes" id="UP000184301"/>
    </source>
</evidence>
<dbReference type="Proteomes" id="UP000184301">
    <property type="component" value="Unassembled WGS sequence"/>
</dbReference>
<protein>
    <recommendedName>
        <fullName evidence="4">Transposase</fullName>
    </recommendedName>
</protein>
<evidence type="ECO:0008006" key="4">
    <source>
        <dbReference type="Google" id="ProtNLM"/>
    </source>
</evidence>
<dbReference type="InterPro" id="IPR046229">
    <property type="entry name" value="TnpC-like"/>
</dbReference>
<name>A0A1M6SG34_9FIRM</name>
<organism evidence="2 3">
    <name type="scientific">Hespellia stercorisuis DSM 15480</name>
    <dbReference type="NCBI Taxonomy" id="1121950"/>
    <lineage>
        <taxon>Bacteria</taxon>
        <taxon>Bacillati</taxon>
        <taxon>Bacillota</taxon>
        <taxon>Clostridia</taxon>
        <taxon>Lachnospirales</taxon>
        <taxon>Lachnospiraceae</taxon>
        <taxon>Hespellia</taxon>
    </lineage>
</organism>
<dbReference type="EMBL" id="FQZY01000049">
    <property type="protein sequence ID" value="SHK43458.1"/>
    <property type="molecule type" value="Genomic_DNA"/>
</dbReference>
<dbReference type="AlphaFoldDB" id="A0A1M6SG34"/>
<dbReference type="STRING" id="1121950.SAMN02745243_02934"/>
<keyword evidence="3" id="KW-1185">Reference proteome</keyword>
<sequence length="133" mass="15675">MVGVKNMKKYDKMLALNKEHSEEKITRAKKAIFRMMDEGEKVTVPKLMEKTGLSRGFFYKNQIVRKEIDRAMQQQVGMVDPKRYIGDMALKKKIEIMQQQMHGLEVENEKLKKENKSLKKALDRKELDMVKNL</sequence>
<keyword evidence="1" id="KW-0175">Coiled coil</keyword>
<reference evidence="2 3" key="1">
    <citation type="submission" date="2016-11" db="EMBL/GenBank/DDBJ databases">
        <authorList>
            <person name="Jaros S."/>
            <person name="Januszkiewicz K."/>
            <person name="Wedrychowicz H."/>
        </authorList>
    </citation>
    <scope>NUCLEOTIDE SEQUENCE [LARGE SCALE GENOMIC DNA]</scope>
    <source>
        <strain evidence="2 3">DSM 15480</strain>
    </source>
</reference>
<dbReference type="Pfam" id="PF19776">
    <property type="entry name" value="DUF6262"/>
    <property type="match status" value="1"/>
</dbReference>
<accession>A0A1M6SG34</accession>
<evidence type="ECO:0000313" key="2">
    <source>
        <dbReference type="EMBL" id="SHK43458.1"/>
    </source>
</evidence>